<dbReference type="InterPro" id="IPR057159">
    <property type="entry name" value="DUF7837"/>
</dbReference>
<protein>
    <recommendedName>
        <fullName evidence="1">DUF7837 domain-containing protein</fullName>
    </recommendedName>
</protein>
<name>A0A1I2R3T2_9EURY</name>
<evidence type="ECO:0000259" key="1">
    <source>
        <dbReference type="Pfam" id="PF25207"/>
    </source>
</evidence>
<proteinExistence type="predicted"/>
<reference evidence="3" key="1">
    <citation type="submission" date="2016-10" db="EMBL/GenBank/DDBJ databases">
        <authorList>
            <person name="Varghese N."/>
            <person name="Submissions S."/>
        </authorList>
    </citation>
    <scope>NUCLEOTIDE SEQUENCE [LARGE SCALE GENOMIC DNA]</scope>
    <source>
        <strain evidence="3">CGMCC 1.7739</strain>
    </source>
</reference>
<keyword evidence="3" id="KW-1185">Reference proteome</keyword>
<dbReference type="Pfam" id="PF25207">
    <property type="entry name" value="DUF7837"/>
    <property type="match status" value="1"/>
</dbReference>
<organism evidence="2 3">
    <name type="scientific">Halopelagius inordinatus</name>
    <dbReference type="NCBI Taxonomy" id="553467"/>
    <lineage>
        <taxon>Archaea</taxon>
        <taxon>Methanobacteriati</taxon>
        <taxon>Methanobacteriota</taxon>
        <taxon>Stenosarchaea group</taxon>
        <taxon>Halobacteria</taxon>
        <taxon>Halobacteriales</taxon>
        <taxon>Haloferacaceae</taxon>
    </lineage>
</organism>
<evidence type="ECO:0000313" key="2">
    <source>
        <dbReference type="EMBL" id="SFG35354.1"/>
    </source>
</evidence>
<accession>A0A1I2R3T2</accession>
<sequence>MTTSESTVGLCPHCGESIPEENLIIHYERADGWTIVVAGCRWCDIVVEPKPIHQ</sequence>
<gene>
    <name evidence="2" type="ORF">SAMN04488063_1778</name>
</gene>
<dbReference type="AlphaFoldDB" id="A0A1I2R3T2"/>
<dbReference type="EMBL" id="FOOQ01000002">
    <property type="protein sequence ID" value="SFG35354.1"/>
    <property type="molecule type" value="Genomic_DNA"/>
</dbReference>
<evidence type="ECO:0000313" key="3">
    <source>
        <dbReference type="Proteomes" id="UP000198876"/>
    </source>
</evidence>
<dbReference type="Proteomes" id="UP000198876">
    <property type="component" value="Unassembled WGS sequence"/>
</dbReference>
<feature type="domain" description="DUF7837" evidence="1">
    <location>
        <begin position="5"/>
        <end position="50"/>
    </location>
</feature>